<sequence length="40" mass="4564">ARKIKQCIRTKLYCDWLAILALHAIFKHAVNLAPTTLART</sequence>
<dbReference type="Proteomes" id="UP000789901">
    <property type="component" value="Unassembled WGS sequence"/>
</dbReference>
<proteinExistence type="predicted"/>
<reference evidence="1 2" key="1">
    <citation type="submission" date="2021-06" db="EMBL/GenBank/DDBJ databases">
        <authorList>
            <person name="Kallberg Y."/>
            <person name="Tangrot J."/>
            <person name="Rosling A."/>
        </authorList>
    </citation>
    <scope>NUCLEOTIDE SEQUENCE [LARGE SCALE GENOMIC DNA]</scope>
    <source>
        <strain evidence="1 2">120-4 pot B 10/14</strain>
    </source>
</reference>
<gene>
    <name evidence="1" type="ORF">GMARGA_LOCUS13876</name>
</gene>
<evidence type="ECO:0000313" key="1">
    <source>
        <dbReference type="EMBL" id="CAG8725238.1"/>
    </source>
</evidence>
<accession>A0ABN7V3P0</accession>
<feature type="non-terminal residue" evidence="1">
    <location>
        <position position="1"/>
    </location>
</feature>
<evidence type="ECO:0000313" key="2">
    <source>
        <dbReference type="Proteomes" id="UP000789901"/>
    </source>
</evidence>
<protein>
    <submittedName>
        <fullName evidence="1">22737_t:CDS:1</fullName>
    </submittedName>
</protein>
<keyword evidence="2" id="KW-1185">Reference proteome</keyword>
<dbReference type="EMBL" id="CAJVQB010008975">
    <property type="protein sequence ID" value="CAG8725238.1"/>
    <property type="molecule type" value="Genomic_DNA"/>
</dbReference>
<organism evidence="1 2">
    <name type="scientific">Gigaspora margarita</name>
    <dbReference type="NCBI Taxonomy" id="4874"/>
    <lineage>
        <taxon>Eukaryota</taxon>
        <taxon>Fungi</taxon>
        <taxon>Fungi incertae sedis</taxon>
        <taxon>Mucoromycota</taxon>
        <taxon>Glomeromycotina</taxon>
        <taxon>Glomeromycetes</taxon>
        <taxon>Diversisporales</taxon>
        <taxon>Gigasporaceae</taxon>
        <taxon>Gigaspora</taxon>
    </lineage>
</organism>
<comment type="caution">
    <text evidence="1">The sequence shown here is derived from an EMBL/GenBank/DDBJ whole genome shotgun (WGS) entry which is preliminary data.</text>
</comment>
<name>A0ABN7V3P0_GIGMA</name>